<dbReference type="GO" id="GO:0016887">
    <property type="term" value="F:ATP hydrolysis activity"/>
    <property type="evidence" value="ECO:0007669"/>
    <property type="project" value="InterPro"/>
</dbReference>
<dbReference type="RefSeq" id="WP_062370565.1">
    <property type="nucleotide sequence ID" value="NZ_CP007140.1"/>
</dbReference>
<evidence type="ECO:0000256" key="3">
    <source>
        <dbReference type="ARBA" id="ARBA00022840"/>
    </source>
</evidence>
<dbReference type="Gene3D" id="3.40.50.300">
    <property type="entry name" value="P-loop containing nucleotide triphosphate hydrolases"/>
    <property type="match status" value="1"/>
</dbReference>
<dbReference type="AlphaFoldDB" id="A0A0X1KN43"/>
<keyword evidence="3" id="KW-0067">ATP-binding</keyword>
<keyword evidence="6" id="KW-1185">Reference proteome</keyword>
<evidence type="ECO:0000256" key="2">
    <source>
        <dbReference type="ARBA" id="ARBA00022741"/>
    </source>
</evidence>
<dbReference type="PANTHER" id="PTHR42939">
    <property type="entry name" value="ABC TRANSPORTER ATP-BINDING PROTEIN ALBC-RELATED"/>
    <property type="match status" value="1"/>
</dbReference>
<evidence type="ECO:0000313" key="6">
    <source>
        <dbReference type="Proteomes" id="UP000062043"/>
    </source>
</evidence>
<dbReference type="SMART" id="SM00382">
    <property type="entry name" value="AAA"/>
    <property type="match status" value="1"/>
</dbReference>
<dbReference type="GeneID" id="27134450"/>
<dbReference type="PROSITE" id="PS50893">
    <property type="entry name" value="ABC_TRANSPORTER_2"/>
    <property type="match status" value="1"/>
</dbReference>
<dbReference type="GO" id="GO:0005524">
    <property type="term" value="F:ATP binding"/>
    <property type="evidence" value="ECO:0007669"/>
    <property type="project" value="UniProtKB-KW"/>
</dbReference>
<dbReference type="Proteomes" id="UP000062043">
    <property type="component" value="Chromosome"/>
</dbReference>
<dbReference type="SUPFAM" id="SSF52540">
    <property type="entry name" value="P-loop containing nucleoside triphosphate hydrolases"/>
    <property type="match status" value="1"/>
</dbReference>
<evidence type="ECO:0000259" key="4">
    <source>
        <dbReference type="PROSITE" id="PS50893"/>
    </source>
</evidence>
<dbReference type="Pfam" id="PF00005">
    <property type="entry name" value="ABC_tran"/>
    <property type="match status" value="1"/>
</dbReference>
<dbReference type="PATRIC" id="fig|1432656.3.peg.413"/>
<proteinExistence type="predicted"/>
<organism evidence="5 6">
    <name type="scientific">Thermococcus guaymasensis DSM 11113</name>
    <dbReference type="NCBI Taxonomy" id="1432656"/>
    <lineage>
        <taxon>Archaea</taxon>
        <taxon>Methanobacteriati</taxon>
        <taxon>Methanobacteriota</taxon>
        <taxon>Thermococci</taxon>
        <taxon>Thermococcales</taxon>
        <taxon>Thermococcaceae</taxon>
        <taxon>Thermococcus</taxon>
    </lineage>
</organism>
<protein>
    <recommendedName>
        <fullName evidence="4">ABC transporter domain-containing protein</fullName>
    </recommendedName>
</protein>
<keyword evidence="2" id="KW-0547">Nucleotide-binding</keyword>
<dbReference type="InterPro" id="IPR003439">
    <property type="entry name" value="ABC_transporter-like_ATP-bd"/>
</dbReference>
<feature type="domain" description="ABC transporter" evidence="4">
    <location>
        <begin position="9"/>
        <end position="229"/>
    </location>
</feature>
<reference evidence="5 6" key="1">
    <citation type="submission" date="2014-01" db="EMBL/GenBank/DDBJ databases">
        <title>Genome sequencing of Thermococcus guaymasensis.</title>
        <authorList>
            <person name="Zhang X."/>
            <person name="Alvare G."/>
            <person name="Fristensky B."/>
            <person name="Chen L."/>
            <person name="Suen T."/>
            <person name="Chen Q."/>
            <person name="Ma K."/>
        </authorList>
    </citation>
    <scope>NUCLEOTIDE SEQUENCE [LARGE SCALE GENOMIC DNA]</scope>
    <source>
        <strain evidence="5 6">DSM 11113</strain>
    </source>
</reference>
<gene>
    <name evidence="5" type="ORF">X802_02115</name>
</gene>
<name>A0A0X1KN43_9EURY</name>
<dbReference type="InterPro" id="IPR027417">
    <property type="entry name" value="P-loop_NTPase"/>
</dbReference>
<evidence type="ECO:0000256" key="1">
    <source>
        <dbReference type="ARBA" id="ARBA00022448"/>
    </source>
</evidence>
<dbReference type="OrthoDB" id="87732at2157"/>
<dbReference type="PANTHER" id="PTHR42939:SF1">
    <property type="entry name" value="ABC TRANSPORTER ATP-BINDING PROTEIN ALBC-RELATED"/>
    <property type="match status" value="1"/>
</dbReference>
<sequence length="237" mass="26423">MPKRSEPVATVKNLTVKFRYNVALEDLTVEIGRGRVLLLGSNGSGKTTLMRVLSGLLRPTRGTVRVLGHDPFRESGELYSKMLYSRDVEDIPYMLKVSTVIDMLSDIYGDSKVDKAVKLLKLEEHTFKRIGELSKGLRRRVSMIEPLSSGRELILMDEPFSGLDAESRIIIARALSDLPKKTTLVIASHIPLNMGIDQMIVLEGGKLSYNGPYNDEVARKYLAWMEELTGGAKAQRA</sequence>
<dbReference type="InterPro" id="IPR051782">
    <property type="entry name" value="ABC_Transporter_VariousFunc"/>
</dbReference>
<evidence type="ECO:0000313" key="5">
    <source>
        <dbReference type="EMBL" id="AJC72655.1"/>
    </source>
</evidence>
<accession>A0A0X1KN43</accession>
<dbReference type="EMBL" id="CP007140">
    <property type="protein sequence ID" value="AJC72655.1"/>
    <property type="molecule type" value="Genomic_DNA"/>
</dbReference>
<keyword evidence="1" id="KW-0813">Transport</keyword>
<dbReference type="STRING" id="1432656.X802_02115"/>
<dbReference type="InterPro" id="IPR003593">
    <property type="entry name" value="AAA+_ATPase"/>
</dbReference>
<dbReference type="KEGG" id="tgy:X802_02115"/>